<dbReference type="AlphaFoldDB" id="G1KKS9"/>
<accession>G1KKS9</accession>
<protein>
    <recommendedName>
        <fullName evidence="9">5'-(N(7)-methylguanosine 5'-triphospho)-[mRNA] hydrolase</fullName>
        <ecNumber evidence="9">3.6.1.62</ecNumber>
    </recommendedName>
</protein>
<name>G1KKS9_ANOCA</name>
<reference evidence="13" key="2">
    <citation type="submission" date="2025-08" db="UniProtKB">
        <authorList>
            <consortium name="Ensembl"/>
        </authorList>
    </citation>
    <scope>IDENTIFICATION</scope>
</reference>
<evidence type="ECO:0000256" key="7">
    <source>
        <dbReference type="ARBA" id="ARBA00023161"/>
    </source>
</evidence>
<dbReference type="STRING" id="28377.ENSACAP00000010838"/>
<dbReference type="GeneID" id="100554670"/>
<dbReference type="GO" id="GO:0000932">
    <property type="term" value="C:P-body"/>
    <property type="evidence" value="ECO:0000318"/>
    <property type="project" value="GO_Central"/>
</dbReference>
<dbReference type="SUPFAM" id="SSF50729">
    <property type="entry name" value="PH domain-like"/>
    <property type="match status" value="1"/>
</dbReference>
<organism evidence="13 14">
    <name type="scientific">Anolis carolinensis</name>
    <name type="common">Green anole</name>
    <name type="synonym">American chameleon</name>
    <dbReference type="NCBI Taxonomy" id="28377"/>
    <lineage>
        <taxon>Eukaryota</taxon>
        <taxon>Metazoa</taxon>
        <taxon>Chordata</taxon>
        <taxon>Craniata</taxon>
        <taxon>Vertebrata</taxon>
        <taxon>Euteleostomi</taxon>
        <taxon>Lepidosauria</taxon>
        <taxon>Squamata</taxon>
        <taxon>Bifurcata</taxon>
        <taxon>Unidentata</taxon>
        <taxon>Episquamata</taxon>
        <taxon>Toxicofera</taxon>
        <taxon>Iguania</taxon>
        <taxon>Dactyloidae</taxon>
        <taxon>Anolis</taxon>
    </lineage>
</organism>
<evidence type="ECO:0000313" key="13">
    <source>
        <dbReference type="Ensembl" id="ENSACAP00000010838.3"/>
    </source>
</evidence>
<dbReference type="OrthoDB" id="440673at2759"/>
<dbReference type="Gene3D" id="2.30.29.30">
    <property type="entry name" value="Pleckstrin-homology domain (PH domain)/Phosphotyrosine-binding domain (PTB)"/>
    <property type="match status" value="1"/>
</dbReference>
<dbReference type="CDD" id="cd09804">
    <property type="entry name" value="Dcp1"/>
    <property type="match status" value="1"/>
</dbReference>
<dbReference type="GO" id="GO:0000184">
    <property type="term" value="P:nuclear-transcribed mRNA catabolic process, nonsense-mediated decay"/>
    <property type="evidence" value="ECO:0007669"/>
    <property type="project" value="UniProtKB-KW"/>
</dbReference>
<dbReference type="GO" id="GO:0005634">
    <property type="term" value="C:nucleus"/>
    <property type="evidence" value="ECO:0007669"/>
    <property type="project" value="UniProtKB-SubCell"/>
</dbReference>
<dbReference type="CTD" id="55802"/>
<dbReference type="eggNOG" id="KOG2868">
    <property type="taxonomic scope" value="Eukaryota"/>
</dbReference>
<dbReference type="InterPro" id="IPR010334">
    <property type="entry name" value="Dcp1"/>
</dbReference>
<dbReference type="PANTHER" id="PTHR16290">
    <property type="entry name" value="TRANSCRIPTION FACTOR SMIF DECAPPING ENZYME DCP1"/>
    <property type="match status" value="1"/>
</dbReference>
<dbReference type="GO" id="GO:0042802">
    <property type="term" value="F:identical protein binding"/>
    <property type="evidence" value="ECO:0007669"/>
    <property type="project" value="Ensembl"/>
</dbReference>
<evidence type="ECO:0000259" key="12">
    <source>
        <dbReference type="Pfam" id="PF16741"/>
    </source>
</evidence>
<evidence type="ECO:0000256" key="1">
    <source>
        <dbReference type="ARBA" id="ARBA00004123"/>
    </source>
</evidence>
<feature type="domain" description="mRNA-decapping enzyme C-terminal" evidence="12">
    <location>
        <begin position="535"/>
        <end position="576"/>
    </location>
</feature>
<feature type="region of interest" description="Disordered" evidence="11">
    <location>
        <begin position="359"/>
        <end position="396"/>
    </location>
</feature>
<evidence type="ECO:0000256" key="11">
    <source>
        <dbReference type="SAM" id="MobiDB-lite"/>
    </source>
</evidence>
<dbReference type="FunFam" id="2.30.29.30:FF:000097">
    <property type="entry name" value="Putative mRNA-decapping enzyme 1A"/>
    <property type="match status" value="1"/>
</dbReference>
<dbReference type="Pfam" id="PF16741">
    <property type="entry name" value="mRNA_decap_C"/>
    <property type="match status" value="1"/>
</dbReference>
<evidence type="ECO:0000256" key="9">
    <source>
        <dbReference type="ARBA" id="ARBA00026102"/>
    </source>
</evidence>
<dbReference type="InParanoid" id="G1KKS9"/>
<dbReference type="GO" id="GO:0003729">
    <property type="term" value="F:mRNA binding"/>
    <property type="evidence" value="ECO:0000318"/>
    <property type="project" value="GO_Central"/>
</dbReference>
<sequence>MASLSQAGQEMSLAALKQHDPYITSIADVTGQVALYRFSPKANEWEKTDIEGTLFVYKRSASPYHGFTIVNRLNMHNLVEPVNKDLEFQLHEPFLLYRNANLSIYSIWFYDKNDCHRIAKLMAKVVQEETQRSQQDKQRSQQDRGNISRINGCTDILEMLSKARVEYERNQKGELISVTQQSVNPTKAENAETSEHGLSMLLMQDHPCQSIPKHLTVEELFGTSLPKEHSAVPCCNPERTEKADTSCREHSLLLPFSFEQSTVIHQPMGKLDCPSFRNNASTLLPLECMPPLLIASPSVSQPEVNKASSYTAQLSPIVNSAVATETPCTQMLQGMGTNNNIMQVMQQAVKQVSPLVNQSLSDMNHSPQNRTPGQNQFLTSLSATNTGDTSNTPLPNMDLLQKLRLTSQHDQMQQSLNKTPVAPNSSSAISQLATPDCFKESHNKQQPLTGKIIPSVQVIQQNKELETFPHHKALSKGNQVASPQFAAATTTMVPSVLLSPSMFQQSALKSSETESKVCSSSPPTLGAVDVQAFPPTALSRSQLQETLIHLIKNDENFLSTLHEVYLQVLTKNADSIKL</sequence>
<dbReference type="GO" id="GO:0000290">
    <property type="term" value="P:deadenylation-dependent decapping of nuclear-transcribed mRNA"/>
    <property type="evidence" value="ECO:0000318"/>
    <property type="project" value="GO_Central"/>
</dbReference>
<proteinExistence type="inferred from homology"/>
<comment type="subcellular location">
    <subcellularLocation>
        <location evidence="2">Cytoplasm</location>
    </subcellularLocation>
    <subcellularLocation>
        <location evidence="1">Nucleus</location>
    </subcellularLocation>
</comment>
<keyword evidence="14" id="KW-1185">Reference proteome</keyword>
<dbReference type="KEGG" id="acs:100554670"/>
<dbReference type="GO" id="GO:1903608">
    <property type="term" value="P:protein localization to cytoplasmic stress granule"/>
    <property type="evidence" value="ECO:0007669"/>
    <property type="project" value="Ensembl"/>
</dbReference>
<keyword evidence="7" id="KW-0866">Nonsense-mediated mRNA decay</keyword>
<dbReference type="GeneTree" id="ENSGT00940000158818"/>
<dbReference type="Ensembl" id="ENSACAT00000011062.4">
    <property type="protein sequence ID" value="ENSACAP00000010838.3"/>
    <property type="gene ID" value="ENSACAG00000011028.4"/>
</dbReference>
<evidence type="ECO:0000256" key="10">
    <source>
        <dbReference type="ARBA" id="ARBA00047661"/>
    </source>
</evidence>
<dbReference type="InterPro" id="IPR031953">
    <property type="entry name" value="mRNA_decap_C"/>
</dbReference>
<reference evidence="13 14" key="1">
    <citation type="submission" date="2009-12" db="EMBL/GenBank/DDBJ databases">
        <title>The Genome Sequence of Anolis carolinensis (Green Anole Lizard).</title>
        <authorList>
            <consortium name="The Genome Sequencing Platform"/>
            <person name="Di Palma F."/>
            <person name="Alfoldi J."/>
            <person name="Heiman D."/>
            <person name="Young S."/>
            <person name="Grabherr M."/>
            <person name="Johnson J."/>
            <person name="Lander E.S."/>
            <person name="Lindblad-Toh K."/>
        </authorList>
    </citation>
    <scope>NUCLEOTIDE SEQUENCE [LARGE SCALE GENOMIC DNA]</scope>
    <source>
        <strain evidence="13 14">JBL SC #1</strain>
    </source>
</reference>
<dbReference type="EC" id="3.6.1.62" evidence="9"/>
<dbReference type="PANTHER" id="PTHR16290:SF4">
    <property type="entry name" value="MRNA-DECAPPING ENZYME 1A"/>
    <property type="match status" value="1"/>
</dbReference>
<evidence type="ECO:0000256" key="2">
    <source>
        <dbReference type="ARBA" id="ARBA00004496"/>
    </source>
</evidence>
<dbReference type="GO" id="GO:0140933">
    <property type="term" value="F:5'-(N(7)-methylguanosine 5'-triphospho)-[mRNA] hydrolase activity"/>
    <property type="evidence" value="ECO:0007669"/>
    <property type="project" value="UniProtKB-EC"/>
</dbReference>
<dbReference type="GO" id="GO:0031087">
    <property type="term" value="P:deadenylation-independent decapping of nuclear-transcribed mRNA"/>
    <property type="evidence" value="ECO:0000318"/>
    <property type="project" value="GO_Central"/>
</dbReference>
<keyword evidence="5" id="KW-0597">Phosphoprotein</keyword>
<dbReference type="Proteomes" id="UP000001646">
    <property type="component" value="Chromosome 2"/>
</dbReference>
<gene>
    <name evidence="13" type="primary">DCP1A</name>
</gene>
<comment type="similarity">
    <text evidence="3">Belongs to the DCP1 family.</text>
</comment>
<evidence type="ECO:0000256" key="3">
    <source>
        <dbReference type="ARBA" id="ARBA00008778"/>
    </source>
</evidence>
<reference evidence="13" key="3">
    <citation type="submission" date="2025-09" db="UniProtKB">
        <authorList>
            <consortium name="Ensembl"/>
        </authorList>
    </citation>
    <scope>IDENTIFICATION</scope>
</reference>
<evidence type="ECO:0000256" key="5">
    <source>
        <dbReference type="ARBA" id="ARBA00022553"/>
    </source>
</evidence>
<keyword evidence="4" id="KW-0963">Cytoplasm</keyword>
<dbReference type="FunCoup" id="G1KKS9">
    <property type="interactions" value="595"/>
</dbReference>
<keyword evidence="6" id="KW-0378">Hydrolase</keyword>
<comment type="catalytic activity">
    <reaction evidence="10">
        <text>a 5'-end (N(7)-methyl 5'-triphosphoguanosine)-ribonucleoside in mRNA + H2O = N(7)-methyl-GDP + a 5'-end phospho-ribonucleoside in mRNA + 2 H(+)</text>
        <dbReference type="Rhea" id="RHEA:67484"/>
        <dbReference type="Rhea" id="RHEA-COMP:15692"/>
        <dbReference type="Rhea" id="RHEA-COMP:17167"/>
        <dbReference type="ChEBI" id="CHEBI:15377"/>
        <dbReference type="ChEBI" id="CHEBI:15378"/>
        <dbReference type="ChEBI" id="CHEBI:63714"/>
        <dbReference type="ChEBI" id="CHEBI:138282"/>
        <dbReference type="ChEBI" id="CHEBI:156461"/>
        <dbReference type="EC" id="3.6.1.62"/>
    </reaction>
    <physiologicalReaction direction="left-to-right" evidence="10">
        <dbReference type="Rhea" id="RHEA:67485"/>
    </physiologicalReaction>
</comment>
<dbReference type="Gene3D" id="6.10.140.2030">
    <property type="match status" value="1"/>
</dbReference>
<dbReference type="Bgee" id="ENSACAG00000011028">
    <property type="expression patterns" value="Expressed in forelimb bud and 13 other cell types or tissues"/>
</dbReference>
<evidence type="ECO:0000256" key="4">
    <source>
        <dbReference type="ARBA" id="ARBA00022490"/>
    </source>
</evidence>
<dbReference type="HOGENOM" id="CLU_030030_0_0_1"/>
<dbReference type="GO" id="GO:0008047">
    <property type="term" value="F:enzyme activator activity"/>
    <property type="evidence" value="ECO:0007669"/>
    <property type="project" value="InterPro"/>
</dbReference>
<keyword evidence="8" id="KW-0539">Nucleus</keyword>
<evidence type="ECO:0000313" key="14">
    <source>
        <dbReference type="Proteomes" id="UP000001646"/>
    </source>
</evidence>
<dbReference type="RefSeq" id="XP_008103449.1">
    <property type="nucleotide sequence ID" value="XM_008105242.3"/>
</dbReference>
<feature type="compositionally biased region" description="Polar residues" evidence="11">
    <location>
        <begin position="359"/>
        <end position="394"/>
    </location>
</feature>
<dbReference type="InterPro" id="IPR011993">
    <property type="entry name" value="PH-like_dom_sf"/>
</dbReference>
<evidence type="ECO:0000256" key="8">
    <source>
        <dbReference type="ARBA" id="ARBA00023242"/>
    </source>
</evidence>
<dbReference type="Pfam" id="PF06058">
    <property type="entry name" value="DCP1"/>
    <property type="match status" value="1"/>
</dbReference>
<evidence type="ECO:0000256" key="6">
    <source>
        <dbReference type="ARBA" id="ARBA00022801"/>
    </source>
</evidence>